<reference evidence="2" key="1">
    <citation type="journal article" date="2023" name="Mol. Phylogenet. Evol.">
        <title>Genome-scale phylogeny and comparative genomics of the fungal order Sordariales.</title>
        <authorList>
            <person name="Hensen N."/>
            <person name="Bonometti L."/>
            <person name="Westerberg I."/>
            <person name="Brannstrom I.O."/>
            <person name="Guillou S."/>
            <person name="Cros-Aarteil S."/>
            <person name="Calhoun S."/>
            <person name="Haridas S."/>
            <person name="Kuo A."/>
            <person name="Mondo S."/>
            <person name="Pangilinan J."/>
            <person name="Riley R."/>
            <person name="LaButti K."/>
            <person name="Andreopoulos B."/>
            <person name="Lipzen A."/>
            <person name="Chen C."/>
            <person name="Yan M."/>
            <person name="Daum C."/>
            <person name="Ng V."/>
            <person name="Clum A."/>
            <person name="Steindorff A."/>
            <person name="Ohm R.A."/>
            <person name="Martin F."/>
            <person name="Silar P."/>
            <person name="Natvig D.O."/>
            <person name="Lalanne C."/>
            <person name="Gautier V."/>
            <person name="Ament-Velasquez S.L."/>
            <person name="Kruys A."/>
            <person name="Hutchinson M.I."/>
            <person name="Powell A.J."/>
            <person name="Barry K."/>
            <person name="Miller A.N."/>
            <person name="Grigoriev I.V."/>
            <person name="Debuchy R."/>
            <person name="Gladieux P."/>
            <person name="Hiltunen Thoren M."/>
            <person name="Johannesson H."/>
        </authorList>
    </citation>
    <scope>NUCLEOTIDE SEQUENCE</scope>
    <source>
        <strain evidence="2">CBS 359.72</strain>
    </source>
</reference>
<evidence type="ECO:0000313" key="3">
    <source>
        <dbReference type="Proteomes" id="UP001303647"/>
    </source>
</evidence>
<sequence>MTTCLSRPSTGSTNPPEYTTQEEQQFELARLGSSSSPSILSAPPPYDDYDGPSSRPFWPTVHLQIQTAGKPWLSLPTPPRPEPIPVFSLHPDDPSTVAGAAAGAIPQFTSFRPERYSGSCYLQQTSSSGSSTVVATTTYRFGPGRPPVVRLFSPFSSPSPAAVHHILYSSSHNNKFGDDDHNSHTTQYAEGEHQQHEGNESGAWDTFTVSSLGLLTRAVGFRSRLGSFQWRYAGRGERRAFARELSASEIGGRGGGGAGKQPDIANMLVLERVVRVAVAQSGTSAAAGSRKDEEEVRTVVARFVRGEDYRSPGSGASTAGNGGRLLLDLGIWEGEDGGKGDREMAVVMVVTTCLIMLKREIDRRRAQQIAIMSGAASGGG</sequence>
<comment type="caution">
    <text evidence="2">The sequence shown here is derived from an EMBL/GenBank/DDBJ whole genome shotgun (WGS) entry which is preliminary data.</text>
</comment>
<feature type="region of interest" description="Disordered" evidence="1">
    <location>
        <begin position="177"/>
        <end position="200"/>
    </location>
</feature>
<feature type="compositionally biased region" description="Basic and acidic residues" evidence="1">
    <location>
        <begin position="190"/>
        <end position="199"/>
    </location>
</feature>
<dbReference type="AlphaFoldDB" id="A0AAN7HV88"/>
<organism evidence="2 3">
    <name type="scientific">Corynascus novoguineensis</name>
    <dbReference type="NCBI Taxonomy" id="1126955"/>
    <lineage>
        <taxon>Eukaryota</taxon>
        <taxon>Fungi</taxon>
        <taxon>Dikarya</taxon>
        <taxon>Ascomycota</taxon>
        <taxon>Pezizomycotina</taxon>
        <taxon>Sordariomycetes</taxon>
        <taxon>Sordariomycetidae</taxon>
        <taxon>Sordariales</taxon>
        <taxon>Chaetomiaceae</taxon>
        <taxon>Corynascus</taxon>
    </lineage>
</organism>
<dbReference type="EMBL" id="MU857602">
    <property type="protein sequence ID" value="KAK4252064.1"/>
    <property type="molecule type" value="Genomic_DNA"/>
</dbReference>
<keyword evidence="3" id="KW-1185">Reference proteome</keyword>
<name>A0AAN7HV88_9PEZI</name>
<dbReference type="Proteomes" id="UP001303647">
    <property type="component" value="Unassembled WGS sequence"/>
</dbReference>
<feature type="region of interest" description="Disordered" evidence="1">
    <location>
        <begin position="1"/>
        <end position="53"/>
    </location>
</feature>
<evidence type="ECO:0000256" key="1">
    <source>
        <dbReference type="SAM" id="MobiDB-lite"/>
    </source>
</evidence>
<evidence type="ECO:0000313" key="2">
    <source>
        <dbReference type="EMBL" id="KAK4252064.1"/>
    </source>
</evidence>
<proteinExistence type="predicted"/>
<reference evidence="2" key="2">
    <citation type="submission" date="2023-05" db="EMBL/GenBank/DDBJ databases">
        <authorList>
            <consortium name="Lawrence Berkeley National Laboratory"/>
            <person name="Steindorff A."/>
            <person name="Hensen N."/>
            <person name="Bonometti L."/>
            <person name="Westerberg I."/>
            <person name="Brannstrom I.O."/>
            <person name="Guillou S."/>
            <person name="Cros-Aarteil S."/>
            <person name="Calhoun S."/>
            <person name="Haridas S."/>
            <person name="Kuo A."/>
            <person name="Mondo S."/>
            <person name="Pangilinan J."/>
            <person name="Riley R."/>
            <person name="Labutti K."/>
            <person name="Andreopoulos B."/>
            <person name="Lipzen A."/>
            <person name="Chen C."/>
            <person name="Yanf M."/>
            <person name="Daum C."/>
            <person name="Ng V."/>
            <person name="Clum A."/>
            <person name="Ohm R."/>
            <person name="Martin F."/>
            <person name="Silar P."/>
            <person name="Natvig D."/>
            <person name="Lalanne C."/>
            <person name="Gautier V."/>
            <person name="Ament-Velasquez S.L."/>
            <person name="Kruys A."/>
            <person name="Hutchinson M.I."/>
            <person name="Powell A.J."/>
            <person name="Barry K."/>
            <person name="Miller A.N."/>
            <person name="Grigoriev I.V."/>
            <person name="Debuchy R."/>
            <person name="Gladieux P."/>
            <person name="Thoren M.H."/>
            <person name="Johannesson H."/>
        </authorList>
    </citation>
    <scope>NUCLEOTIDE SEQUENCE</scope>
    <source>
        <strain evidence="2">CBS 359.72</strain>
    </source>
</reference>
<accession>A0AAN7HV88</accession>
<protein>
    <submittedName>
        <fullName evidence="2">Uncharacterized protein</fullName>
    </submittedName>
</protein>
<gene>
    <name evidence="2" type="ORF">C7999DRAFT_27304</name>
</gene>
<feature type="compositionally biased region" description="Polar residues" evidence="1">
    <location>
        <begin position="1"/>
        <end position="23"/>
    </location>
</feature>